<protein>
    <submittedName>
        <fullName evidence="2">GNAT family N-acetyltransferase</fullName>
    </submittedName>
</protein>
<sequence length="294" mass="33452">MLLPIHIQRRGPLKVASFPDLGLADQGGPVIARATDLTDTEMDALWHSFKGSLTNVDLITFKNIVPVLGPQLNPLYRLDCAEDDQTMLMLVMAEDGEQEVWRRRPVFKEVRQKGKKLTAEGVTFTEARTADERAEVLAFIREQRRLRFQAMGRTNSLEFPGRIGFYQDIADLEYENRNAVFLSLRTETEIVAAIMAFVTPDMINGVLIGMGGEKWHRMSPGVVLFAQAIEWAKENGLKQFSFGTGMQGYKQRFGPQEVPLKRIYLPLTQIGSSLLKLRQLRQAIWNLWRTIPED</sequence>
<comment type="caution">
    <text evidence="2">The sequence shown here is derived from an EMBL/GenBank/DDBJ whole genome shotgun (WGS) entry which is preliminary data.</text>
</comment>
<evidence type="ECO:0000259" key="1">
    <source>
        <dbReference type="Pfam" id="PF13480"/>
    </source>
</evidence>
<dbReference type="InterPro" id="IPR016181">
    <property type="entry name" value="Acyl_CoA_acyltransferase"/>
</dbReference>
<dbReference type="InterPro" id="IPR038740">
    <property type="entry name" value="BioF2-like_GNAT_dom"/>
</dbReference>
<reference evidence="3" key="1">
    <citation type="submission" date="2020-09" db="EMBL/GenBank/DDBJ databases">
        <title>The genome sequence of strain Labrenzia suaedae 4C16A.</title>
        <authorList>
            <person name="Liu Y."/>
        </authorList>
    </citation>
    <scope>NUCLEOTIDE SEQUENCE [LARGE SCALE GENOMIC DNA]</scope>
    <source>
        <strain evidence="3">4C16A</strain>
    </source>
</reference>
<gene>
    <name evidence="2" type="ORF">IG616_15190</name>
</gene>
<dbReference type="RefSeq" id="WP_192149017.1">
    <property type="nucleotide sequence ID" value="NZ_JACYXI010000010.1"/>
</dbReference>
<dbReference type="Proteomes" id="UP000632063">
    <property type="component" value="Unassembled WGS sequence"/>
</dbReference>
<name>A0ABR9CR52_9HYPH</name>
<proteinExistence type="predicted"/>
<keyword evidence="3" id="KW-1185">Reference proteome</keyword>
<evidence type="ECO:0000313" key="3">
    <source>
        <dbReference type="Proteomes" id="UP000632063"/>
    </source>
</evidence>
<dbReference type="Pfam" id="PF13480">
    <property type="entry name" value="Acetyltransf_6"/>
    <property type="match status" value="1"/>
</dbReference>
<dbReference type="SUPFAM" id="SSF55729">
    <property type="entry name" value="Acyl-CoA N-acyltransferases (Nat)"/>
    <property type="match status" value="1"/>
</dbReference>
<reference evidence="2 3" key="2">
    <citation type="journal article" date="2021" name="Int. J. Syst. Evol. Microbiol.">
        <title>Roseibium litorale sp. nov., isolated from a tidal flat sediment and proposal for the reclassification of Labrenzia polysiphoniae as Roseibium polysiphoniae comb. nov.</title>
        <authorList>
            <person name="Liu Y."/>
            <person name="Pei T."/>
            <person name="Du J."/>
            <person name="Chao M."/>
            <person name="Deng M.R."/>
            <person name="Zhu H."/>
        </authorList>
    </citation>
    <scope>NUCLEOTIDE SEQUENCE [LARGE SCALE GENOMIC DNA]</scope>
    <source>
        <strain evidence="2 3">4C16A</strain>
    </source>
</reference>
<dbReference type="Gene3D" id="3.40.630.30">
    <property type="match status" value="1"/>
</dbReference>
<dbReference type="EMBL" id="JACYXI010000010">
    <property type="protein sequence ID" value="MBD8892885.1"/>
    <property type="molecule type" value="Genomic_DNA"/>
</dbReference>
<accession>A0ABR9CR52</accession>
<feature type="domain" description="BioF2-like acetyltransferase" evidence="1">
    <location>
        <begin position="108"/>
        <end position="251"/>
    </location>
</feature>
<organism evidence="2 3">
    <name type="scientific">Roseibium litorale</name>
    <dbReference type="NCBI Taxonomy" id="2803841"/>
    <lineage>
        <taxon>Bacteria</taxon>
        <taxon>Pseudomonadati</taxon>
        <taxon>Pseudomonadota</taxon>
        <taxon>Alphaproteobacteria</taxon>
        <taxon>Hyphomicrobiales</taxon>
        <taxon>Stappiaceae</taxon>
        <taxon>Roseibium</taxon>
    </lineage>
</organism>
<evidence type="ECO:0000313" key="2">
    <source>
        <dbReference type="EMBL" id="MBD8892885.1"/>
    </source>
</evidence>